<organism evidence="3 4">
    <name type="scientific">Myodes glareolus</name>
    <name type="common">Bank vole</name>
    <name type="synonym">Clethrionomys glareolus</name>
    <dbReference type="NCBI Taxonomy" id="447135"/>
    <lineage>
        <taxon>Eukaryota</taxon>
        <taxon>Metazoa</taxon>
        <taxon>Chordata</taxon>
        <taxon>Craniata</taxon>
        <taxon>Vertebrata</taxon>
        <taxon>Euteleostomi</taxon>
        <taxon>Mammalia</taxon>
        <taxon>Eutheria</taxon>
        <taxon>Euarchontoglires</taxon>
        <taxon>Glires</taxon>
        <taxon>Rodentia</taxon>
        <taxon>Myomorpha</taxon>
        <taxon>Muroidea</taxon>
        <taxon>Cricetidae</taxon>
        <taxon>Arvicolinae</taxon>
        <taxon>Myodes</taxon>
    </lineage>
</organism>
<dbReference type="Proteomes" id="UP001488838">
    <property type="component" value="Unassembled WGS sequence"/>
</dbReference>
<feature type="compositionally biased region" description="Basic and acidic residues" evidence="1">
    <location>
        <begin position="1"/>
        <end position="18"/>
    </location>
</feature>
<evidence type="ECO:0000313" key="3">
    <source>
        <dbReference type="EMBL" id="KAK7795073.1"/>
    </source>
</evidence>
<feature type="region of interest" description="Disordered" evidence="1">
    <location>
        <begin position="1"/>
        <end position="42"/>
    </location>
</feature>
<protein>
    <submittedName>
        <fullName evidence="3">Uncharacterized protein</fullName>
    </submittedName>
</protein>
<gene>
    <name evidence="3" type="ORF">U0070_027049</name>
</gene>
<reference evidence="3 4" key="1">
    <citation type="journal article" date="2023" name="bioRxiv">
        <title>Conserved and derived expression patterns and positive selection on dental genes reveal complex evolutionary context of ever-growing rodent molars.</title>
        <authorList>
            <person name="Calamari Z.T."/>
            <person name="Song A."/>
            <person name="Cohen E."/>
            <person name="Akter M."/>
            <person name="Roy R.D."/>
            <person name="Hallikas O."/>
            <person name="Christensen M.M."/>
            <person name="Li P."/>
            <person name="Marangoni P."/>
            <person name="Jernvall J."/>
            <person name="Klein O.D."/>
        </authorList>
    </citation>
    <scope>NUCLEOTIDE SEQUENCE [LARGE SCALE GENOMIC DNA]</scope>
    <source>
        <strain evidence="3">V071</strain>
    </source>
</reference>
<accession>A0AAW0GWU7</accession>
<name>A0AAW0GWU7_MYOGA</name>
<keyword evidence="2" id="KW-1133">Transmembrane helix</keyword>
<feature type="non-terminal residue" evidence="3">
    <location>
        <position position="1"/>
    </location>
</feature>
<comment type="caution">
    <text evidence="3">The sequence shown here is derived from an EMBL/GenBank/DDBJ whole genome shotgun (WGS) entry which is preliminary data.</text>
</comment>
<dbReference type="AlphaFoldDB" id="A0AAW0GWU7"/>
<proteinExistence type="predicted"/>
<evidence type="ECO:0000313" key="4">
    <source>
        <dbReference type="Proteomes" id="UP001488838"/>
    </source>
</evidence>
<evidence type="ECO:0000256" key="2">
    <source>
        <dbReference type="SAM" id="Phobius"/>
    </source>
</evidence>
<keyword evidence="2" id="KW-0812">Transmembrane</keyword>
<keyword evidence="4" id="KW-1185">Reference proteome</keyword>
<evidence type="ECO:0000256" key="1">
    <source>
        <dbReference type="SAM" id="MobiDB-lite"/>
    </source>
</evidence>
<dbReference type="EMBL" id="JBBHLL010003601">
    <property type="protein sequence ID" value="KAK7795073.1"/>
    <property type="molecule type" value="Genomic_DNA"/>
</dbReference>
<feature type="transmembrane region" description="Helical" evidence="2">
    <location>
        <begin position="80"/>
        <end position="101"/>
    </location>
</feature>
<keyword evidence="2" id="KW-0472">Membrane</keyword>
<sequence>VDKKKEEGFLPPVYEHDIVPQPPANAHSTSTSHATDRGDALDPPQNSNMWIFDANPTDSPCYVIITHPVVFSSGAATTSLLFLISSILLLKFVASVITWVLNLI</sequence>